<proteinExistence type="predicted"/>
<gene>
    <name evidence="1" type="ORF">M9Y10_010487</name>
</gene>
<organism evidence="1 2">
    <name type="scientific">Tritrichomonas musculus</name>
    <dbReference type="NCBI Taxonomy" id="1915356"/>
    <lineage>
        <taxon>Eukaryota</taxon>
        <taxon>Metamonada</taxon>
        <taxon>Parabasalia</taxon>
        <taxon>Tritrichomonadida</taxon>
        <taxon>Tritrichomonadidae</taxon>
        <taxon>Tritrichomonas</taxon>
    </lineage>
</organism>
<dbReference type="Proteomes" id="UP001470230">
    <property type="component" value="Unassembled WGS sequence"/>
</dbReference>
<evidence type="ECO:0000313" key="2">
    <source>
        <dbReference type="Proteomes" id="UP001470230"/>
    </source>
</evidence>
<comment type="caution">
    <text evidence="1">The sequence shown here is derived from an EMBL/GenBank/DDBJ whole genome shotgun (WGS) entry which is preliminary data.</text>
</comment>
<keyword evidence="2" id="KW-1185">Reference proteome</keyword>
<dbReference type="EMBL" id="JAPFFF010000016">
    <property type="protein sequence ID" value="KAK8864960.1"/>
    <property type="molecule type" value="Genomic_DNA"/>
</dbReference>
<name>A0ABR2IL24_9EUKA</name>
<reference evidence="1 2" key="1">
    <citation type="submission" date="2024-04" db="EMBL/GenBank/DDBJ databases">
        <title>Tritrichomonas musculus Genome.</title>
        <authorList>
            <person name="Alves-Ferreira E."/>
            <person name="Grigg M."/>
            <person name="Lorenzi H."/>
            <person name="Galac M."/>
        </authorList>
    </citation>
    <scope>NUCLEOTIDE SEQUENCE [LARGE SCALE GENOMIC DNA]</scope>
    <source>
        <strain evidence="1 2">EAF2021</strain>
    </source>
</reference>
<sequence>MMQCEINDILMLKGFPNIYDDLDSFPTVLGNIITDDSINEINDDSSIIDSTKAIKVNINNIDKDKINNESKDDKIIISEDFKNYFEFSNDNDDKGEEDKVANMELIESKQKEAKSYSSKKISKIISNVMNNTECAEENTYA</sequence>
<accession>A0ABR2IL24</accession>
<evidence type="ECO:0000313" key="1">
    <source>
        <dbReference type="EMBL" id="KAK8864960.1"/>
    </source>
</evidence>
<protein>
    <submittedName>
        <fullName evidence="1">Uncharacterized protein</fullName>
    </submittedName>
</protein>